<dbReference type="RefSeq" id="WP_185934318.1">
    <property type="nucleotide sequence ID" value="NZ_UYIO01000001.1"/>
</dbReference>
<evidence type="ECO:0000256" key="6">
    <source>
        <dbReference type="ARBA" id="ARBA00066901"/>
    </source>
</evidence>
<dbReference type="InterPro" id="IPR036569">
    <property type="entry name" value="RpiB_LacA_LacB_sf"/>
</dbReference>
<dbReference type="Gene3D" id="3.40.1400.10">
    <property type="entry name" value="Sugar-phosphate isomerase, RpiB/LacA/LacB"/>
    <property type="match status" value="1"/>
</dbReference>
<comment type="pathway">
    <text evidence="1">Carbohydrate metabolism; erythritol degradation.</text>
</comment>
<evidence type="ECO:0000256" key="3">
    <source>
        <dbReference type="ARBA" id="ARBA00023235"/>
    </source>
</evidence>
<evidence type="ECO:0000256" key="4">
    <source>
        <dbReference type="ARBA" id="ARBA00051490"/>
    </source>
</evidence>
<accession>A0A7Z8YAT6</accession>
<comment type="pathway">
    <text evidence="5">Carbohydrate metabolism; D-threitol degradation.</text>
</comment>
<dbReference type="NCBIfam" id="TIGR02133">
    <property type="entry name" value="RPI_actino"/>
    <property type="match status" value="1"/>
</dbReference>
<evidence type="ECO:0000313" key="7">
    <source>
        <dbReference type="EMBL" id="VDG77175.1"/>
    </source>
</evidence>
<reference evidence="7 8" key="1">
    <citation type="submission" date="2018-11" db="EMBL/GenBank/DDBJ databases">
        <authorList>
            <consortium name="Pathogen Informatics"/>
        </authorList>
    </citation>
    <scope>NUCLEOTIDE SEQUENCE [LARGE SCALE GENOMIC DNA]</scope>
    <source>
        <strain evidence="7 8">NCTC10327</strain>
    </source>
</reference>
<dbReference type="EC" id="5.3.1.34" evidence="6"/>
<protein>
    <recommendedName>
        <fullName evidence="6">D-erythrulose 4-phosphate isomerase</fullName>
        <ecNumber evidence="6">5.3.1.34</ecNumber>
    </recommendedName>
</protein>
<dbReference type="Proteomes" id="UP000269974">
    <property type="component" value="Unassembled WGS sequence"/>
</dbReference>
<dbReference type="GO" id="GO:0071322">
    <property type="term" value="P:cellular response to carbohydrate stimulus"/>
    <property type="evidence" value="ECO:0007669"/>
    <property type="project" value="UniProtKB-ARBA"/>
</dbReference>
<comment type="similarity">
    <text evidence="2">Belongs to the LacAB/RpiB family.</text>
</comment>
<dbReference type="InterPro" id="IPR011860">
    <property type="entry name" value="Rib-5-P_Isoase_Actino"/>
</dbReference>
<dbReference type="EMBL" id="UYIO01000001">
    <property type="protein sequence ID" value="VDG77175.1"/>
    <property type="molecule type" value="Genomic_DNA"/>
</dbReference>
<dbReference type="PANTHER" id="PTHR43732:SF1">
    <property type="entry name" value="RIBOSE 5-PHOSPHATE ISOMERASE"/>
    <property type="match status" value="1"/>
</dbReference>
<keyword evidence="3 7" id="KW-0413">Isomerase</keyword>
<dbReference type="GO" id="GO:0016861">
    <property type="term" value="F:intramolecular oxidoreductase activity, interconverting aldoses and ketoses"/>
    <property type="evidence" value="ECO:0007669"/>
    <property type="project" value="UniProtKB-ARBA"/>
</dbReference>
<dbReference type="PIRSF" id="PIRSF005384">
    <property type="entry name" value="RpiB_LacA_B"/>
    <property type="match status" value="1"/>
</dbReference>
<dbReference type="GO" id="GO:0016052">
    <property type="term" value="P:carbohydrate catabolic process"/>
    <property type="evidence" value="ECO:0007669"/>
    <property type="project" value="UniProtKB-ARBA"/>
</dbReference>
<evidence type="ECO:0000313" key="8">
    <source>
        <dbReference type="Proteomes" id="UP000269974"/>
    </source>
</evidence>
<dbReference type="PANTHER" id="PTHR43732">
    <property type="entry name" value="RIBOSE 5-PHOSPHATE ISOMERASE-RELATED"/>
    <property type="match status" value="1"/>
</dbReference>
<dbReference type="NCBIfam" id="TIGR00689">
    <property type="entry name" value="rpiB_lacA_lacB"/>
    <property type="match status" value="1"/>
</dbReference>
<evidence type="ECO:0000256" key="1">
    <source>
        <dbReference type="ARBA" id="ARBA00004939"/>
    </source>
</evidence>
<dbReference type="AlphaFoldDB" id="A0A7Z8YAT6"/>
<proteinExistence type="inferred from homology"/>
<dbReference type="NCBIfam" id="NF004051">
    <property type="entry name" value="PRK05571.1"/>
    <property type="match status" value="1"/>
</dbReference>
<sequence>MAYRVILIGDSAGYGYKNMIKEMLTGDPRVSEVIDAGMNEGETPDLYPNLATAAAERIARGEADRGIFVCGTGMGVAMSACKVMGIRASVAHDSYSVERLVKSNNAQILCLGQRVIGPELAKRLASEFLDYEFDPASHSKANVDAICAYDGSLEK</sequence>
<dbReference type="InterPro" id="IPR051812">
    <property type="entry name" value="SPI_LacAB/RpiB"/>
</dbReference>
<evidence type="ECO:0000256" key="2">
    <source>
        <dbReference type="ARBA" id="ARBA00008754"/>
    </source>
</evidence>
<name>A0A7Z8YAT6_9ACTO</name>
<organism evidence="7 8">
    <name type="scientific">Actinobaculum suis</name>
    <dbReference type="NCBI Taxonomy" id="1657"/>
    <lineage>
        <taxon>Bacteria</taxon>
        <taxon>Bacillati</taxon>
        <taxon>Actinomycetota</taxon>
        <taxon>Actinomycetes</taxon>
        <taxon>Actinomycetales</taxon>
        <taxon>Actinomycetaceae</taxon>
        <taxon>Actinobaculum</taxon>
    </lineage>
</organism>
<evidence type="ECO:0000256" key="5">
    <source>
        <dbReference type="ARBA" id="ARBA00060528"/>
    </source>
</evidence>
<dbReference type="InterPro" id="IPR003500">
    <property type="entry name" value="RpiB_LacA_LacB"/>
</dbReference>
<dbReference type="SUPFAM" id="SSF89623">
    <property type="entry name" value="Ribose/Galactose isomerase RpiB/AlsB"/>
    <property type="match status" value="1"/>
</dbReference>
<dbReference type="GO" id="GO:0009758">
    <property type="term" value="P:carbohydrate utilization"/>
    <property type="evidence" value="ECO:0007669"/>
    <property type="project" value="UniProtKB-ARBA"/>
</dbReference>
<dbReference type="FunFam" id="3.40.1400.10:FF:000004">
    <property type="entry name" value="Ribose 5-phosphate isomerase"/>
    <property type="match status" value="1"/>
</dbReference>
<gene>
    <name evidence="7" type="primary">rpiB_2</name>
    <name evidence="7" type="ORF">NCTC10327_01793</name>
</gene>
<comment type="caution">
    <text evidence="7">The sequence shown here is derived from an EMBL/GenBank/DDBJ whole genome shotgun (WGS) entry which is preliminary data.</text>
</comment>
<comment type="catalytic activity">
    <reaction evidence="4">
        <text>D-erythrulose 4-phosphate = D-erythrose 4-phosphate</text>
        <dbReference type="Rhea" id="RHEA:48784"/>
        <dbReference type="ChEBI" id="CHEBI:16897"/>
        <dbReference type="ChEBI" id="CHEBI:90796"/>
        <dbReference type="EC" id="5.3.1.34"/>
    </reaction>
</comment>
<dbReference type="Pfam" id="PF02502">
    <property type="entry name" value="LacAB_rpiB"/>
    <property type="match status" value="1"/>
</dbReference>